<dbReference type="eggNOG" id="KOG1164">
    <property type="taxonomic scope" value="Eukaryota"/>
</dbReference>
<proteinExistence type="predicted"/>
<accession>T1JHI1</accession>
<dbReference type="STRING" id="126957.T1JHI1"/>
<dbReference type="PhylomeDB" id="T1JHI1"/>
<dbReference type="SUPFAM" id="SSF56112">
    <property type="entry name" value="Protein kinase-like (PK-like)"/>
    <property type="match status" value="1"/>
</dbReference>
<keyword evidence="3" id="KW-1185">Reference proteome</keyword>
<dbReference type="AlphaFoldDB" id="T1JHI1"/>
<dbReference type="EMBL" id="JH431312">
    <property type="status" value="NOT_ANNOTATED_CDS"/>
    <property type="molecule type" value="Genomic_DNA"/>
</dbReference>
<dbReference type="HOGENOM" id="CLU_1216116_0_0_1"/>
<dbReference type="GO" id="GO:0005524">
    <property type="term" value="F:ATP binding"/>
    <property type="evidence" value="ECO:0007669"/>
    <property type="project" value="InterPro"/>
</dbReference>
<dbReference type="Proteomes" id="UP000014500">
    <property type="component" value="Unassembled WGS sequence"/>
</dbReference>
<dbReference type="PROSITE" id="PS50011">
    <property type="entry name" value="PROTEIN_KINASE_DOM"/>
    <property type="match status" value="1"/>
</dbReference>
<dbReference type="InterPro" id="IPR050235">
    <property type="entry name" value="CK1_Ser-Thr_kinase"/>
</dbReference>
<protein>
    <recommendedName>
        <fullName evidence="1">Protein kinase domain-containing protein</fullName>
    </recommendedName>
</protein>
<dbReference type="GO" id="GO:0004672">
    <property type="term" value="F:protein kinase activity"/>
    <property type="evidence" value="ECO:0007669"/>
    <property type="project" value="InterPro"/>
</dbReference>
<evidence type="ECO:0000313" key="3">
    <source>
        <dbReference type="Proteomes" id="UP000014500"/>
    </source>
</evidence>
<evidence type="ECO:0000313" key="2">
    <source>
        <dbReference type="EnsemblMetazoa" id="SMAR013312-PA"/>
    </source>
</evidence>
<feature type="domain" description="Protein kinase" evidence="1">
    <location>
        <begin position="37"/>
        <end position="228"/>
    </location>
</feature>
<dbReference type="InterPro" id="IPR011009">
    <property type="entry name" value="Kinase-like_dom_sf"/>
</dbReference>
<name>T1JHI1_STRMM</name>
<dbReference type="EnsemblMetazoa" id="SMAR013312-RA">
    <property type="protein sequence ID" value="SMAR013312-PA"/>
    <property type="gene ID" value="SMAR013312"/>
</dbReference>
<dbReference type="PANTHER" id="PTHR11909">
    <property type="entry name" value="CASEIN KINASE-RELATED"/>
    <property type="match status" value="1"/>
</dbReference>
<reference evidence="2" key="2">
    <citation type="submission" date="2015-02" db="UniProtKB">
        <authorList>
            <consortium name="EnsemblMetazoa"/>
        </authorList>
    </citation>
    <scope>IDENTIFICATION</scope>
</reference>
<reference evidence="3" key="1">
    <citation type="submission" date="2011-05" db="EMBL/GenBank/DDBJ databases">
        <authorList>
            <person name="Richards S.R."/>
            <person name="Qu J."/>
            <person name="Jiang H."/>
            <person name="Jhangiani S.N."/>
            <person name="Agravi P."/>
            <person name="Goodspeed R."/>
            <person name="Gross S."/>
            <person name="Mandapat C."/>
            <person name="Jackson L."/>
            <person name="Mathew T."/>
            <person name="Pu L."/>
            <person name="Thornton R."/>
            <person name="Saada N."/>
            <person name="Wilczek-Boney K.B."/>
            <person name="Lee S."/>
            <person name="Kovar C."/>
            <person name="Wu Y."/>
            <person name="Scherer S.E."/>
            <person name="Worley K.C."/>
            <person name="Muzny D.M."/>
            <person name="Gibbs R."/>
        </authorList>
    </citation>
    <scope>NUCLEOTIDE SEQUENCE</scope>
    <source>
        <strain evidence="3">Brora</strain>
    </source>
</reference>
<dbReference type="Gene3D" id="1.10.510.10">
    <property type="entry name" value="Transferase(Phosphotransferase) domain 1"/>
    <property type="match status" value="1"/>
</dbReference>
<organism evidence="2 3">
    <name type="scientific">Strigamia maritima</name>
    <name type="common">European centipede</name>
    <name type="synonym">Geophilus maritimus</name>
    <dbReference type="NCBI Taxonomy" id="126957"/>
    <lineage>
        <taxon>Eukaryota</taxon>
        <taxon>Metazoa</taxon>
        <taxon>Ecdysozoa</taxon>
        <taxon>Arthropoda</taxon>
        <taxon>Myriapoda</taxon>
        <taxon>Chilopoda</taxon>
        <taxon>Pleurostigmophora</taxon>
        <taxon>Geophilomorpha</taxon>
        <taxon>Linotaeniidae</taxon>
        <taxon>Strigamia</taxon>
    </lineage>
</organism>
<evidence type="ECO:0000259" key="1">
    <source>
        <dbReference type="PROSITE" id="PS50011"/>
    </source>
</evidence>
<dbReference type="Pfam" id="PF00069">
    <property type="entry name" value="Pkinase"/>
    <property type="match status" value="1"/>
</dbReference>
<sequence>MSHCTINLILRELMCLDKVRLHLPAGHEVKDLQDRPWILGEFIDAGNCGEIYSVWLGYSKGLVEPYNTIRAKTNVEYAIKFPLKSNRSFNHECGMYTFLAPTDRIEEWMTKRKLKFLGVPRYVALGKNNKFGIEFIVLERLGKDLHRLWEENGKRFSAKTVVNIAIQILDVLEYLHEDGLHVHNDIKPLNILVDPKCCDQVYLIDFGIAFWYIEGSDRAHKSNKPNPK</sequence>
<dbReference type="SMART" id="SM00220">
    <property type="entry name" value="S_TKc"/>
    <property type="match status" value="1"/>
</dbReference>
<dbReference type="InterPro" id="IPR000719">
    <property type="entry name" value="Prot_kinase_dom"/>
</dbReference>